<dbReference type="Gene3D" id="3.30.300.30">
    <property type="match status" value="1"/>
</dbReference>
<feature type="domain" description="AMP-binding enzyme C-terminal" evidence="7">
    <location>
        <begin position="419"/>
        <end position="494"/>
    </location>
</feature>
<dbReference type="Pfam" id="PF00501">
    <property type="entry name" value="AMP-binding"/>
    <property type="match status" value="1"/>
</dbReference>
<dbReference type="InterPro" id="IPR045851">
    <property type="entry name" value="AMP-bd_C_sf"/>
</dbReference>
<dbReference type="InterPro" id="IPR042099">
    <property type="entry name" value="ANL_N_sf"/>
</dbReference>
<evidence type="ECO:0000256" key="3">
    <source>
        <dbReference type="ARBA" id="ARBA00051915"/>
    </source>
</evidence>
<keyword evidence="2 8" id="KW-0436">Ligase</keyword>
<keyword evidence="9" id="KW-1185">Reference proteome</keyword>
<dbReference type="SUPFAM" id="SSF56801">
    <property type="entry name" value="Acetyl-CoA synthetase-like"/>
    <property type="match status" value="1"/>
</dbReference>
<dbReference type="InterPro" id="IPR025110">
    <property type="entry name" value="AMP-bd_C"/>
</dbReference>
<dbReference type="PANTHER" id="PTHR43201">
    <property type="entry name" value="ACYL-COA SYNTHETASE"/>
    <property type="match status" value="1"/>
</dbReference>
<dbReference type="EC" id="6.2.1.44" evidence="4"/>
<comment type="similarity">
    <text evidence="1">Belongs to the ATP-dependent AMP-binding enzyme family.</text>
</comment>
<name>A0A5B8LUI4_9HYPH</name>
<evidence type="ECO:0000313" key="9">
    <source>
        <dbReference type="Proteomes" id="UP000315364"/>
    </source>
</evidence>
<dbReference type="PROSITE" id="PS00455">
    <property type="entry name" value="AMP_BINDING"/>
    <property type="match status" value="1"/>
</dbReference>
<evidence type="ECO:0000256" key="4">
    <source>
        <dbReference type="ARBA" id="ARBA00066616"/>
    </source>
</evidence>
<accession>A0A5B8LUI4</accession>
<gene>
    <name evidence="8" type="ORF">FPZ08_15160</name>
</gene>
<proteinExistence type="inferred from homology"/>
<dbReference type="InterPro" id="IPR000873">
    <property type="entry name" value="AMP-dep_synth/lig_dom"/>
</dbReference>
<dbReference type="InterPro" id="IPR020845">
    <property type="entry name" value="AMP-binding_CS"/>
</dbReference>
<protein>
    <recommendedName>
        <fullName evidence="5">3-methylmercaptopropionyl-CoA ligase</fullName>
        <ecNumber evidence="4">6.2.1.44</ecNumber>
    </recommendedName>
</protein>
<dbReference type="EMBL" id="CP042304">
    <property type="protein sequence ID" value="QDZ11967.1"/>
    <property type="molecule type" value="Genomic_DNA"/>
</dbReference>
<sequence length="509" mass="55151">MSIRPGASLSVTIPDGIRAAAQRTPTKTALVEGDRALTYAQLIERIDRVSNLAVYLGLEHGDRAMVLLPNRLEYVELVLGLASAGVSAVTVGPASSAADIAFILDDCGARVLFVAPELVGRVEESGGGGIEKMIIVGPDYEALLAESSAQMCSVPTDAEDIFMITYTSGSTGAPKGVMLSHRARVNSFHAMSSAHGCYSPDDRSLATTPLFHGAGFMMAVAPLFFGGFCEILPRFDIQHLMGSIERVRANCIYMVPSHFSALFSTDSGRRYDTSSLKALISGTAPLAQAMKERIVDYFGPSRLFERYGSTEASIVSTLRPEDQLRKLKCVGQAFPMTQIRVLDSEGNDVPTGTPGELYSSSPLMFSGYWNRPGLAEQSRRGDWITAGDIAMLDEEGYLYLVDRKSDMIISGGENIYPREVEETLLAHPAVAECGVVGLPHDYWGEAVTAYVVLRENANASPDDLLRHAALTLARFKLPKAIHIVGDLPRNSMGKVLRRTLRQGNWPAVR</sequence>
<dbReference type="Proteomes" id="UP000315364">
    <property type="component" value="Chromosome"/>
</dbReference>
<evidence type="ECO:0000259" key="6">
    <source>
        <dbReference type="Pfam" id="PF00501"/>
    </source>
</evidence>
<dbReference type="GO" id="GO:0006631">
    <property type="term" value="P:fatty acid metabolic process"/>
    <property type="evidence" value="ECO:0007669"/>
    <property type="project" value="TreeGrafter"/>
</dbReference>
<evidence type="ECO:0000313" key="8">
    <source>
        <dbReference type="EMBL" id="QDZ11967.1"/>
    </source>
</evidence>
<dbReference type="PANTHER" id="PTHR43201:SF5">
    <property type="entry name" value="MEDIUM-CHAIN ACYL-COA LIGASE ACSF2, MITOCHONDRIAL"/>
    <property type="match status" value="1"/>
</dbReference>
<dbReference type="RefSeq" id="WP_146290783.1">
    <property type="nucleotide sequence ID" value="NZ_CP042304.1"/>
</dbReference>
<evidence type="ECO:0000256" key="1">
    <source>
        <dbReference type="ARBA" id="ARBA00006432"/>
    </source>
</evidence>
<organism evidence="8 9">
    <name type="scientific">Devosia ginsengisoli</name>
    <dbReference type="NCBI Taxonomy" id="400770"/>
    <lineage>
        <taxon>Bacteria</taxon>
        <taxon>Pseudomonadati</taxon>
        <taxon>Pseudomonadota</taxon>
        <taxon>Alphaproteobacteria</taxon>
        <taxon>Hyphomicrobiales</taxon>
        <taxon>Devosiaceae</taxon>
        <taxon>Devosia</taxon>
    </lineage>
</organism>
<dbReference type="FunFam" id="3.30.300.30:FF:000008">
    <property type="entry name" value="2,3-dihydroxybenzoate-AMP ligase"/>
    <property type="match status" value="1"/>
</dbReference>
<dbReference type="GO" id="GO:0031956">
    <property type="term" value="F:medium-chain fatty acid-CoA ligase activity"/>
    <property type="evidence" value="ECO:0007669"/>
    <property type="project" value="TreeGrafter"/>
</dbReference>
<evidence type="ECO:0000256" key="2">
    <source>
        <dbReference type="ARBA" id="ARBA00022598"/>
    </source>
</evidence>
<dbReference type="Pfam" id="PF13193">
    <property type="entry name" value="AMP-binding_C"/>
    <property type="match status" value="1"/>
</dbReference>
<evidence type="ECO:0000256" key="5">
    <source>
        <dbReference type="ARBA" id="ARBA00067668"/>
    </source>
</evidence>
<dbReference type="Gene3D" id="3.40.50.12780">
    <property type="entry name" value="N-terminal domain of ligase-like"/>
    <property type="match status" value="1"/>
</dbReference>
<comment type="catalytic activity">
    <reaction evidence="3">
        <text>3-(methylsulfanyl)propanoate + ATP + CoA = 3-(methylsulfanyl)propanoyl-CoA + AMP + diphosphate</text>
        <dbReference type="Rhea" id="RHEA:43052"/>
        <dbReference type="ChEBI" id="CHEBI:30616"/>
        <dbReference type="ChEBI" id="CHEBI:33019"/>
        <dbReference type="ChEBI" id="CHEBI:49016"/>
        <dbReference type="ChEBI" id="CHEBI:57287"/>
        <dbReference type="ChEBI" id="CHEBI:82815"/>
        <dbReference type="ChEBI" id="CHEBI:456215"/>
        <dbReference type="EC" id="6.2.1.44"/>
    </reaction>
    <physiologicalReaction direction="left-to-right" evidence="3">
        <dbReference type="Rhea" id="RHEA:43053"/>
    </physiologicalReaction>
</comment>
<evidence type="ECO:0000259" key="7">
    <source>
        <dbReference type="Pfam" id="PF13193"/>
    </source>
</evidence>
<dbReference type="KEGG" id="dea:FPZ08_15160"/>
<feature type="domain" description="AMP-dependent synthetase/ligase" evidence="6">
    <location>
        <begin position="18"/>
        <end position="369"/>
    </location>
</feature>
<reference evidence="8 9" key="1">
    <citation type="submission" date="2019-07" db="EMBL/GenBank/DDBJ databases">
        <title>Full genome sequence of Devosia sp. Gsoil 520.</title>
        <authorList>
            <person name="Im W.-T."/>
        </authorList>
    </citation>
    <scope>NUCLEOTIDE SEQUENCE [LARGE SCALE GENOMIC DNA]</scope>
    <source>
        <strain evidence="8 9">Gsoil 520</strain>
    </source>
</reference>
<dbReference type="OrthoDB" id="9803968at2"/>
<dbReference type="AlphaFoldDB" id="A0A5B8LUI4"/>